<feature type="chain" id="PRO_5018305910" evidence="5">
    <location>
        <begin position="22"/>
        <end position="575"/>
    </location>
</feature>
<dbReference type="EMBL" id="RJTM01000012">
    <property type="protein sequence ID" value="RNL93369.1"/>
    <property type="molecule type" value="Genomic_DNA"/>
</dbReference>
<dbReference type="PANTHER" id="PTHR43280">
    <property type="entry name" value="ARAC-FAMILY TRANSCRIPTIONAL REGULATOR"/>
    <property type="match status" value="1"/>
</dbReference>
<evidence type="ECO:0000313" key="7">
    <source>
        <dbReference type="EMBL" id="RNL93369.1"/>
    </source>
</evidence>
<dbReference type="OrthoDB" id="5295174at2"/>
<evidence type="ECO:0000256" key="1">
    <source>
        <dbReference type="ARBA" id="ARBA00023015"/>
    </source>
</evidence>
<keyword evidence="2" id="KW-0238">DNA-binding</keyword>
<dbReference type="Gene3D" id="1.25.40.10">
    <property type="entry name" value="Tetratricopeptide repeat domain"/>
    <property type="match status" value="1"/>
</dbReference>
<protein>
    <submittedName>
        <fullName evidence="7">AraC family transcriptional regulator</fullName>
    </submittedName>
</protein>
<dbReference type="Proteomes" id="UP000267469">
    <property type="component" value="Unassembled WGS sequence"/>
</dbReference>
<keyword evidence="1" id="KW-0805">Transcription regulation</keyword>
<feature type="signal peptide" evidence="5">
    <location>
        <begin position="1"/>
        <end position="21"/>
    </location>
</feature>
<feature type="domain" description="HTH araC/xylS-type" evidence="6">
    <location>
        <begin position="457"/>
        <end position="565"/>
    </location>
</feature>
<evidence type="ECO:0000256" key="4">
    <source>
        <dbReference type="SAM" id="Phobius"/>
    </source>
</evidence>
<keyword evidence="4" id="KW-0812">Transmembrane</keyword>
<dbReference type="GO" id="GO:0043565">
    <property type="term" value="F:sequence-specific DNA binding"/>
    <property type="evidence" value="ECO:0007669"/>
    <property type="project" value="InterPro"/>
</dbReference>
<dbReference type="AlphaFoldDB" id="A0A3N0F024"/>
<gene>
    <name evidence="7" type="ORF">ED312_02675</name>
</gene>
<evidence type="ECO:0000256" key="2">
    <source>
        <dbReference type="ARBA" id="ARBA00023125"/>
    </source>
</evidence>
<evidence type="ECO:0000256" key="5">
    <source>
        <dbReference type="SAM" id="SignalP"/>
    </source>
</evidence>
<reference evidence="7 8" key="1">
    <citation type="submission" date="2018-10" db="EMBL/GenBank/DDBJ databases">
        <title>Sinomicrobium pectinilyticum sp. nov., a pectinase-producing bacterium isolated from alkaline and saline soil, and emended description of the genus Sinomicrobium.</title>
        <authorList>
            <person name="Cheng B."/>
            <person name="Li C."/>
            <person name="Lai Q."/>
            <person name="Du M."/>
            <person name="Shao Z."/>
            <person name="Xu P."/>
            <person name="Yang C."/>
        </authorList>
    </citation>
    <scope>NUCLEOTIDE SEQUENCE [LARGE SCALE GENOMIC DNA]</scope>
    <source>
        <strain evidence="7 8">5DNS001</strain>
    </source>
</reference>
<dbReference type="SMART" id="SM00342">
    <property type="entry name" value="HTH_ARAC"/>
    <property type="match status" value="1"/>
</dbReference>
<feature type="transmembrane region" description="Helical" evidence="4">
    <location>
        <begin position="396"/>
        <end position="417"/>
    </location>
</feature>
<keyword evidence="8" id="KW-1185">Reference proteome</keyword>
<dbReference type="Gene3D" id="1.10.10.60">
    <property type="entry name" value="Homeodomain-like"/>
    <property type="match status" value="2"/>
</dbReference>
<keyword evidence="3" id="KW-0804">Transcription</keyword>
<sequence>MNFLPYTLFIILLCGFSLGTAQESQQSGDTLSGKSYDELNTLFYKLLPKDTLKAKVIADAYIAKGRAEKDSVQMAKGYYYYAADFADTIGSLYADTIITLTRNSHDKSYPAVGYLLKGAWAYRKDDYKNALSHYITASEYARERDNLIQRNHVRLMIAALKSRGGDHRGALAMSKEYLNAFEYNPKYKEAYLNDPKYGDVYLENIRIVIYNIAINHLQLMELDSSRKYFGRGIRESLKYADTVQYYRLLSSSGSMEYYSKNYMAALDSLDKALPHLTDLHRIAMAHYYKGQSFRALGSDKEARSMLLKSDSIAGSINYKFPELRLAYEYLAEQYKKEQKLDSQLVFIDKMLDLDKELLEVRSLDGEISRRYDTPNLLRQKEALIRDMEQRHRRNRLYKGILLSGMFLLGTGLIYYYLRQRRYRLRYNELLSGNVLNETPLTVKGESADPGVPEAIFAEIIKGLSAFEQKKRFTSPEITLYDLAQDLGTNTTYLSRVINTSRGVNFSQYLHGLRIDHIVHRLRTEERLRAYSIQALAEEAGYNTSQSFTRAFYRQTGIYPSYFIKKLTADLKNSAF</sequence>
<dbReference type="PROSITE" id="PS01124">
    <property type="entry name" value="HTH_ARAC_FAMILY_2"/>
    <property type="match status" value="1"/>
</dbReference>
<dbReference type="InterPro" id="IPR009057">
    <property type="entry name" value="Homeodomain-like_sf"/>
</dbReference>
<dbReference type="InterPro" id="IPR018060">
    <property type="entry name" value="HTH_AraC"/>
</dbReference>
<organism evidence="7 8">
    <name type="scientific">Sinomicrobium pectinilyticum</name>
    <dbReference type="NCBI Taxonomy" id="1084421"/>
    <lineage>
        <taxon>Bacteria</taxon>
        <taxon>Pseudomonadati</taxon>
        <taxon>Bacteroidota</taxon>
        <taxon>Flavobacteriia</taxon>
        <taxon>Flavobacteriales</taxon>
        <taxon>Flavobacteriaceae</taxon>
        <taxon>Sinomicrobium</taxon>
    </lineage>
</organism>
<keyword evidence="4" id="KW-0472">Membrane</keyword>
<evidence type="ECO:0000313" key="8">
    <source>
        <dbReference type="Proteomes" id="UP000267469"/>
    </source>
</evidence>
<dbReference type="PANTHER" id="PTHR43280:SF34">
    <property type="entry name" value="ARAC-FAMILY TRANSCRIPTIONAL REGULATOR"/>
    <property type="match status" value="1"/>
</dbReference>
<evidence type="ECO:0000256" key="3">
    <source>
        <dbReference type="ARBA" id="ARBA00023163"/>
    </source>
</evidence>
<comment type="caution">
    <text evidence="7">The sequence shown here is derived from an EMBL/GenBank/DDBJ whole genome shotgun (WGS) entry which is preliminary data.</text>
</comment>
<dbReference type="InterPro" id="IPR011990">
    <property type="entry name" value="TPR-like_helical_dom_sf"/>
</dbReference>
<evidence type="ECO:0000259" key="6">
    <source>
        <dbReference type="PROSITE" id="PS01124"/>
    </source>
</evidence>
<keyword evidence="4" id="KW-1133">Transmembrane helix</keyword>
<keyword evidence="5" id="KW-0732">Signal</keyword>
<dbReference type="SUPFAM" id="SSF46689">
    <property type="entry name" value="Homeodomain-like"/>
    <property type="match status" value="1"/>
</dbReference>
<name>A0A3N0F024_SINP1</name>
<dbReference type="SUPFAM" id="SSF48452">
    <property type="entry name" value="TPR-like"/>
    <property type="match status" value="1"/>
</dbReference>
<dbReference type="GO" id="GO:0003700">
    <property type="term" value="F:DNA-binding transcription factor activity"/>
    <property type="evidence" value="ECO:0007669"/>
    <property type="project" value="InterPro"/>
</dbReference>
<accession>A0A3N0F024</accession>
<proteinExistence type="predicted"/>
<dbReference type="Pfam" id="PF12833">
    <property type="entry name" value="HTH_18"/>
    <property type="match status" value="1"/>
</dbReference>